<dbReference type="Pfam" id="PF23409">
    <property type="entry name" value="Beta-prop_EML"/>
    <property type="match status" value="1"/>
</dbReference>
<evidence type="ECO:0000313" key="8">
    <source>
        <dbReference type="EMBL" id="KAE9295997.1"/>
    </source>
</evidence>
<dbReference type="Pfam" id="PF23414">
    <property type="entry name" value="Beta-prop_EML_2"/>
    <property type="match status" value="2"/>
</dbReference>
<protein>
    <recommendedName>
        <fullName evidence="6">EF-hand domain-containing protein</fullName>
    </recommendedName>
</protein>
<dbReference type="Proteomes" id="UP000437068">
    <property type="component" value="Unassembled WGS sequence"/>
</dbReference>
<evidence type="ECO:0000313" key="10">
    <source>
        <dbReference type="Proteomes" id="UP000440732"/>
    </source>
</evidence>
<proteinExistence type="predicted"/>
<dbReference type="EMBL" id="QXGA01001089">
    <property type="protein sequence ID" value="KAE9129384.1"/>
    <property type="molecule type" value="Genomic_DNA"/>
</dbReference>
<accession>A0A6A4CYE0</accession>
<dbReference type="Pfam" id="PF00400">
    <property type="entry name" value="WD40"/>
    <property type="match status" value="2"/>
</dbReference>
<feature type="repeat" description="WD" evidence="4">
    <location>
        <begin position="2341"/>
        <end position="2363"/>
    </location>
</feature>
<dbReference type="InterPro" id="IPR050630">
    <property type="entry name" value="WD_repeat_EMAP"/>
</dbReference>
<keyword evidence="2" id="KW-0677">Repeat</keyword>
<dbReference type="Gene3D" id="2.130.10.10">
    <property type="entry name" value="YVTN repeat-like/Quinoprotein amine dehydrogenase"/>
    <property type="match status" value="6"/>
</dbReference>
<evidence type="ECO:0000313" key="9">
    <source>
        <dbReference type="Proteomes" id="UP000437068"/>
    </source>
</evidence>
<dbReference type="SUPFAM" id="SSF47473">
    <property type="entry name" value="EF-hand"/>
    <property type="match status" value="1"/>
</dbReference>
<dbReference type="InterPro" id="IPR055439">
    <property type="entry name" value="Beta-prop_EML_1st"/>
</dbReference>
<dbReference type="InterPro" id="IPR036322">
    <property type="entry name" value="WD40_repeat_dom_sf"/>
</dbReference>
<dbReference type="InterPro" id="IPR002048">
    <property type="entry name" value="EF_hand_dom"/>
</dbReference>
<keyword evidence="1 4" id="KW-0853">WD repeat</keyword>
<dbReference type="InterPro" id="IPR011047">
    <property type="entry name" value="Quinoprotein_ADH-like_sf"/>
</dbReference>
<dbReference type="SUPFAM" id="SSF50974">
    <property type="entry name" value="Nitrous oxide reductase, N-terminal domain"/>
    <property type="match status" value="1"/>
</dbReference>
<dbReference type="InterPro" id="IPR011992">
    <property type="entry name" value="EF-hand-dom_pair"/>
</dbReference>
<evidence type="ECO:0000313" key="7">
    <source>
        <dbReference type="EMBL" id="KAE9129384.1"/>
    </source>
</evidence>
<sequence>MGAANGTQLRLVDAEVELRRETRDFARWTLADVEELHHRFKKTFGFAVTASQFESLLLLKAPDSVGIEEIFEVLDTNRDGRVDGLELLAALACVCRASFEDKARFAFDLFDFNHNGSLSLAELVSALLMKSVLIGMTLLTGGGPALSPQSSAPDANSSMEAMLLCLGLAENAFARVDKSSAVLGFEEFIAWARSNRAFMLQVERFRLIAEKAVGFEDALSLPDGSDDDSDLDIEELGGSDKMQDSSLSTQLGNNRKRAEIPQPWMVEPTSQPPQNISASACKKNGMPPPANLELGWVYGTSGPSARNACRVIATGEAVYFVGSYVVLYSSERHEQRYYCGHRRAIGCLDVNATGEIVATGDACSASTSNNKGGAEIHVWNARTLQCLAVLRNFHPAGVAHISFPAAASAATATLRQTQALSLGERTGAGGNSSSMLSSNLMKKKPQETEALVASIGNDASASMALWNWQKEAVVASGRAHPAATGKRARASGSGKRPLALALNEDGDEIVVVGAHFVVFHHVAGRFFKHKKPHWHGTVDPPLRTVPVCLSAVYYGIQTTVVGTARGELLLFERHALTRCVQAHDTQTSVNVCLLSCQSMVLFSAGKDGQIKQWDSTLRPIGQSLDLHTLVHVPEVKLSSVSSSRPGSVLEGDDFRISSLDYDAQRKKFLVATRAGNIFEVDDEVVGASAANDTWRIVASGHTGQPTRSIATASTVGGCFASCGVGERFVKLWSLRRRAFVQHLRFPGATAAPSALEFSSDGERLAVGSEDGTVLLARRAGAASSGVMTTETTMKNTSSAVVAMRFGPSTAELLLAVTRENGFIYLYRLEPGGRRLSRHMLLKPQAGDSSTGNSYELAPAHALDFSVDGSFLRTQHGSSSLYFWDLRQRAGTRVTSINTLRDVQWHTHSTSIGWSVGGLPLGSQDMGGAVSVDANSTRGLTLLLNRDGDINLTPFPCPPSTSALEDSSETRWLSRSVPQAHLTKQNSLFCSFTCQPPISGKFALRGSLVVTGSQFDPAICQWRVLKELGDVQPRPDCIYDQGLRKRLHAVGLKDVYFDFGRLDDDEEDDQDVDGRQRVVPRKTGDGVSHAVVVRGSEASSQRSEASDLALTLSYVYGFNHRSMSVNQSLACLGNGSYVYGAGSLLIVRHLHAFGARQRIVTPGLQHSVSCLVKHHSEPVLAVGSRRDDRVVLLRTEKAAASSVSSGETFQQVGTLKANVIPTTTSKTDKKTLIAVAFCDSNESSTRTVQSDLAAVIWKHARSHVHTLVFYAWKRQLQLAHAAMTRLPVLFGKFAGSSDAGVQFVSGGVDHVTFWRLNPATGHVTAQQGVFGRHALVQTMLCCVHVAPFVLTGGEDGCIVLWESSVAAHTAHASSSSRHSSGGDGVVALEHLQTSQVVLGALRNGSLTVWKYTTARSPTRGPRAAGSRVQASTFLQQIQVVTLAGPTQTIASNTMSPLFNTAAFTTSPPSDDVYVQGMSLLDDAAVAAVILSNGEVLSIDLESIVEASAGTNQTSAAVTSEAGEKARTLLNFSCEIDGVALHPRDLRWACASADGRIYVWNLHTNLLAQQQSTPSAPISLAWSATGEHLAVSLSDGSVAILDGTTLEPLLQFACGDTENVSTGQARRTIFPKWCSMVKYSPVCSQPGSTVSRNWLALACRDYNIYVYSWDGDTSPPVYTLQHTFVGHTAPIEALDFSLDGEWLQSATSSNDRQLLRWTLQKEPLSNEINATKRDTAAGWELLDDAWASWTTTFAGPVEGLAECCGVGKTTALARINSEAASAKDSESSAIVKSWSSPLPVAVVGLDNGHLMLAWYPLTRGDVTTPAYSAESARFDDPAVVTKEYVGCFSRGSLIRRVGFSFANAFVVALARNASGSTQVLIWKTDYDEELCLRQRFALKSTVSIETDPSWYVSPVDRTLLEECTRLSRTNEPLSKAAQHRQETEESDDKWAAVEGELDSRATDDEAYLEFIYGLNSGATSSRNVFYADDAWEIVYAAGACGVVYNTKTQTQLLNYRAESGRHAVISALAVHPKGDLVASGECLVARHYKPPEIIIWDANSGSTIVRIATNHRPGFLLLEFSPDGHRLASIGMGPDHRLAIYAISGGESEGGRLRATLLVTCKTSTRRVWGLSFGEDGELVTCGDQHILFWQQSTANTGRGGDDENRPTGLKSGLLTSHKECNPQATLLQVAHMSGRARVVVSSQADGSLYLWKDRVCVGVRHDAHGDAAIPALAVDRKQSLLYSAGADSRICAWNAQLELVRVVADIAQLNAGLPLTSTKLQSLAVRDGHVLFTTAGSEVCELVEGGSSRTQEKDWRLHVYVRGHAHGQLCGLAVHPSKRAQFASAGDDGVVRLWDAATRSLLGFHCWESASEFAGDSDELRALAFSADGKHLAVGTIDGVVRVLTAALDGVVTQWSCWQDQQQARAVLSLQYSLDGRLLAVGCQDGTVHVYDAASYRKVTILRGSMRAADAVRLDFARDRAVLRVHCSGAGEQELLRFWELGTWRTLPAAQVRDVHWTSKRYPSLVNGSTLSEDFDGAAMATDGHAASVTNWVVTKNEHCLLSAGGADRVVCQFRLPPRTAPTYR</sequence>
<dbReference type="SMART" id="SM00054">
    <property type="entry name" value="EFh"/>
    <property type="match status" value="2"/>
</dbReference>
<dbReference type="PROSITE" id="PS00018">
    <property type="entry name" value="EF_HAND_1"/>
    <property type="match status" value="2"/>
</dbReference>
<name>A0A6A4CYE0_9STRA</name>
<dbReference type="InterPro" id="IPR018247">
    <property type="entry name" value="EF_Hand_1_Ca_BS"/>
</dbReference>
<dbReference type="EMBL" id="QXGE01001212">
    <property type="protein sequence ID" value="KAE9295997.1"/>
    <property type="molecule type" value="Genomic_DNA"/>
</dbReference>
<organism evidence="8 9">
    <name type="scientific">Phytophthora fragariae</name>
    <dbReference type="NCBI Taxonomy" id="53985"/>
    <lineage>
        <taxon>Eukaryota</taxon>
        <taxon>Sar</taxon>
        <taxon>Stramenopiles</taxon>
        <taxon>Oomycota</taxon>
        <taxon>Peronosporomycetes</taxon>
        <taxon>Peronosporales</taxon>
        <taxon>Peronosporaceae</taxon>
        <taxon>Phytophthora</taxon>
    </lineage>
</organism>
<evidence type="ECO:0000256" key="4">
    <source>
        <dbReference type="PROSITE-ProRule" id="PRU00221"/>
    </source>
</evidence>
<dbReference type="Gene3D" id="1.10.238.10">
    <property type="entry name" value="EF-hand"/>
    <property type="match status" value="1"/>
</dbReference>
<feature type="repeat" description="WD" evidence="4">
    <location>
        <begin position="2419"/>
        <end position="2460"/>
    </location>
</feature>
<dbReference type="PROSITE" id="PS50082">
    <property type="entry name" value="WD_REPEATS_2"/>
    <property type="match status" value="2"/>
</dbReference>
<dbReference type="PROSITE" id="PS50222">
    <property type="entry name" value="EF_HAND_2"/>
    <property type="match status" value="2"/>
</dbReference>
<comment type="caution">
    <text evidence="8">The sequence shown here is derived from an EMBL/GenBank/DDBJ whole genome shotgun (WGS) entry which is preliminary data.</text>
</comment>
<dbReference type="SUPFAM" id="SSF50978">
    <property type="entry name" value="WD40 repeat-like"/>
    <property type="match status" value="2"/>
</dbReference>
<reference evidence="9 10" key="1">
    <citation type="submission" date="2018-08" db="EMBL/GenBank/DDBJ databases">
        <title>Genomic investigation of the strawberry pathogen Phytophthora fragariae indicates pathogenicity is determined by transcriptional variation in three key races.</title>
        <authorList>
            <person name="Adams T.M."/>
            <person name="Armitage A.D."/>
            <person name="Sobczyk M.K."/>
            <person name="Bates H.J."/>
            <person name="Dunwell J.M."/>
            <person name="Nellist C.F."/>
            <person name="Harrison R.J."/>
        </authorList>
    </citation>
    <scope>NUCLEOTIDE SEQUENCE [LARGE SCALE GENOMIC DNA]</scope>
    <source>
        <strain evidence="8 9">A4</strain>
        <strain evidence="7 10">NOV-5</strain>
    </source>
</reference>
<dbReference type="Proteomes" id="UP000440732">
    <property type="component" value="Unassembled WGS sequence"/>
</dbReference>
<dbReference type="InterPro" id="IPR055442">
    <property type="entry name" value="Beta-prop_EML-like_2nd"/>
</dbReference>
<dbReference type="InterPro" id="IPR015943">
    <property type="entry name" value="WD40/YVTN_repeat-like_dom_sf"/>
</dbReference>
<dbReference type="SMART" id="SM00320">
    <property type="entry name" value="WD40"/>
    <property type="match status" value="18"/>
</dbReference>
<feature type="domain" description="EF-hand" evidence="6">
    <location>
        <begin position="98"/>
        <end position="133"/>
    </location>
</feature>
<keyword evidence="3" id="KW-0106">Calcium</keyword>
<dbReference type="CDD" id="cd00051">
    <property type="entry name" value="EFh"/>
    <property type="match status" value="1"/>
</dbReference>
<evidence type="ECO:0000259" key="6">
    <source>
        <dbReference type="PROSITE" id="PS50222"/>
    </source>
</evidence>
<dbReference type="PANTHER" id="PTHR13720:SF33">
    <property type="entry name" value="HELP DOMAIN-CONTAINING PROTEIN"/>
    <property type="match status" value="1"/>
</dbReference>
<dbReference type="GO" id="GO:0005509">
    <property type="term" value="F:calcium ion binding"/>
    <property type="evidence" value="ECO:0007669"/>
    <property type="project" value="InterPro"/>
</dbReference>
<dbReference type="InterPro" id="IPR011045">
    <property type="entry name" value="N2O_reductase_N"/>
</dbReference>
<evidence type="ECO:0000256" key="3">
    <source>
        <dbReference type="ARBA" id="ARBA00022837"/>
    </source>
</evidence>
<feature type="compositionally biased region" description="Acidic residues" evidence="5">
    <location>
        <begin position="224"/>
        <end position="237"/>
    </location>
</feature>
<dbReference type="GO" id="GO:0008017">
    <property type="term" value="F:microtubule binding"/>
    <property type="evidence" value="ECO:0007669"/>
    <property type="project" value="TreeGrafter"/>
</dbReference>
<dbReference type="InterPro" id="IPR001680">
    <property type="entry name" value="WD40_rpt"/>
</dbReference>
<dbReference type="SUPFAM" id="SSF50998">
    <property type="entry name" value="Quinoprotein alcohol dehydrogenase-like"/>
    <property type="match status" value="1"/>
</dbReference>
<feature type="region of interest" description="Disordered" evidence="5">
    <location>
        <begin position="219"/>
        <end position="254"/>
    </location>
</feature>
<gene>
    <name evidence="8" type="ORF">PF001_g17070</name>
    <name evidence="7" type="ORF">PF006_g16018</name>
</gene>
<feature type="domain" description="EF-hand" evidence="6">
    <location>
        <begin position="62"/>
        <end position="97"/>
    </location>
</feature>
<evidence type="ECO:0000256" key="5">
    <source>
        <dbReference type="SAM" id="MobiDB-lite"/>
    </source>
</evidence>
<dbReference type="PANTHER" id="PTHR13720">
    <property type="entry name" value="WD-40 REPEAT PROTEIN"/>
    <property type="match status" value="1"/>
</dbReference>
<evidence type="ECO:0000256" key="2">
    <source>
        <dbReference type="ARBA" id="ARBA00022737"/>
    </source>
</evidence>
<feature type="compositionally biased region" description="Polar residues" evidence="5">
    <location>
        <begin position="244"/>
        <end position="253"/>
    </location>
</feature>
<evidence type="ECO:0000256" key="1">
    <source>
        <dbReference type="ARBA" id="ARBA00022574"/>
    </source>
</evidence>